<dbReference type="GO" id="GO:0003677">
    <property type="term" value="F:DNA binding"/>
    <property type="evidence" value="ECO:0007669"/>
    <property type="project" value="UniProtKB-KW"/>
</dbReference>
<accession>A0A7J6EDN8</accession>
<evidence type="ECO:0000256" key="5">
    <source>
        <dbReference type="ARBA" id="ARBA00023242"/>
    </source>
</evidence>
<dbReference type="EMBL" id="JAATIP010000251">
    <property type="protein sequence ID" value="KAF4356568.1"/>
    <property type="molecule type" value="Genomic_DNA"/>
</dbReference>
<dbReference type="GO" id="GO:0005634">
    <property type="term" value="C:nucleus"/>
    <property type="evidence" value="ECO:0007669"/>
    <property type="project" value="UniProtKB-SubCell"/>
</dbReference>
<evidence type="ECO:0000256" key="4">
    <source>
        <dbReference type="ARBA" id="ARBA00023163"/>
    </source>
</evidence>
<dbReference type="AlphaFoldDB" id="A0A7J6EDN8"/>
<gene>
    <name evidence="6" type="ORF">F8388_006312</name>
</gene>
<proteinExistence type="predicted"/>
<comment type="subcellular location">
    <subcellularLocation>
        <location evidence="1">Nucleus</location>
    </subcellularLocation>
</comment>
<protein>
    <recommendedName>
        <fullName evidence="8">TF-B3 domain-containing protein</fullName>
    </recommendedName>
</protein>
<comment type="caution">
    <text evidence="6">The sequence shown here is derived from an EMBL/GenBank/DDBJ whole genome shotgun (WGS) entry which is preliminary data.</text>
</comment>
<evidence type="ECO:0000313" key="6">
    <source>
        <dbReference type="EMBL" id="KAF4356568.1"/>
    </source>
</evidence>
<sequence>MDQHKLLFGTLVKEITNLVIPNPLSTTIEALPILQRSNLYINDKLLGDNNTRMVKPVFLGNGIVHIVGPEWDSFVRDRGIRVGDVLLLTLVHQVTSPIIKINANLIRLNPQNNRTFVPLLPQEEEQQERNRQPQRQQGPQPILCVKRLSLEDVSNVVAHQIVMPKEILEVIMASGVNLDGNFLVTLKDQMIQNLEPMVVGLILKSDDGEVLIRYDGWLEFVKLRKLMVGDVVVFCFDFFRRTIITSVYRYCHQFGLCIPAFEGAQLNH</sequence>
<name>A0A7J6EDN8_CANSA</name>
<keyword evidence="4" id="KW-0804">Transcription</keyword>
<evidence type="ECO:0008006" key="8">
    <source>
        <dbReference type="Google" id="ProtNLM"/>
    </source>
</evidence>
<dbReference type="Proteomes" id="UP000525078">
    <property type="component" value="Unassembled WGS sequence"/>
</dbReference>
<organism evidence="6 7">
    <name type="scientific">Cannabis sativa</name>
    <name type="common">Hemp</name>
    <name type="synonym">Marijuana</name>
    <dbReference type="NCBI Taxonomy" id="3483"/>
    <lineage>
        <taxon>Eukaryota</taxon>
        <taxon>Viridiplantae</taxon>
        <taxon>Streptophyta</taxon>
        <taxon>Embryophyta</taxon>
        <taxon>Tracheophyta</taxon>
        <taxon>Spermatophyta</taxon>
        <taxon>Magnoliopsida</taxon>
        <taxon>eudicotyledons</taxon>
        <taxon>Gunneridae</taxon>
        <taxon>Pentapetalae</taxon>
        <taxon>rosids</taxon>
        <taxon>fabids</taxon>
        <taxon>Rosales</taxon>
        <taxon>Cannabaceae</taxon>
        <taxon>Cannabis</taxon>
    </lineage>
</organism>
<dbReference type="SUPFAM" id="SSF101936">
    <property type="entry name" value="DNA-binding pseudobarrel domain"/>
    <property type="match status" value="2"/>
</dbReference>
<evidence type="ECO:0000256" key="1">
    <source>
        <dbReference type="ARBA" id="ARBA00004123"/>
    </source>
</evidence>
<keyword evidence="5" id="KW-0539">Nucleus</keyword>
<evidence type="ECO:0000256" key="3">
    <source>
        <dbReference type="ARBA" id="ARBA00023125"/>
    </source>
</evidence>
<dbReference type="InterPro" id="IPR015300">
    <property type="entry name" value="DNA-bd_pseudobarrel_sf"/>
</dbReference>
<keyword evidence="2" id="KW-0805">Transcription regulation</keyword>
<dbReference type="Gene3D" id="2.40.330.10">
    <property type="entry name" value="DNA-binding pseudobarrel domain"/>
    <property type="match status" value="1"/>
</dbReference>
<reference evidence="6 7" key="1">
    <citation type="journal article" date="2020" name="bioRxiv">
        <title>Sequence and annotation of 42 cannabis genomes reveals extensive copy number variation in cannabinoid synthesis and pathogen resistance genes.</title>
        <authorList>
            <person name="Mckernan K.J."/>
            <person name="Helbert Y."/>
            <person name="Kane L.T."/>
            <person name="Ebling H."/>
            <person name="Zhang L."/>
            <person name="Liu B."/>
            <person name="Eaton Z."/>
            <person name="Mclaughlin S."/>
            <person name="Kingan S."/>
            <person name="Baybayan P."/>
            <person name="Concepcion G."/>
            <person name="Jordan M."/>
            <person name="Riva A."/>
            <person name="Barbazuk W."/>
            <person name="Harkins T."/>
        </authorList>
    </citation>
    <scope>NUCLEOTIDE SEQUENCE [LARGE SCALE GENOMIC DNA]</scope>
    <source>
        <strain evidence="7">cv. Jamaican Lion 4</strain>
        <tissue evidence="6">Leaf</tissue>
    </source>
</reference>
<evidence type="ECO:0000313" key="7">
    <source>
        <dbReference type="Proteomes" id="UP000525078"/>
    </source>
</evidence>
<keyword evidence="3" id="KW-0238">DNA-binding</keyword>
<evidence type="ECO:0000256" key="2">
    <source>
        <dbReference type="ARBA" id="ARBA00023015"/>
    </source>
</evidence>